<feature type="transmembrane region" description="Helical" evidence="11">
    <location>
        <begin position="497"/>
        <end position="520"/>
    </location>
</feature>
<comment type="subcellular location">
    <subcellularLocation>
        <location evidence="1">Membrane</location>
        <topology evidence="1">Single-pass membrane protein</topology>
    </subcellularLocation>
</comment>
<dbReference type="FunFam" id="3.40.50.2000:FF:000228">
    <property type="entry name" value="UDP-GlucuronosylTransferase"/>
    <property type="match status" value="1"/>
</dbReference>
<protein>
    <recommendedName>
        <fullName evidence="3">glucuronosyltransferase</fullName>
        <ecNumber evidence="3">2.4.1.17</ecNumber>
    </recommendedName>
</protein>
<dbReference type="FunFam" id="3.40.50.2000:FF:000038">
    <property type="entry name" value="UDP-GlucuronosylTransferase"/>
    <property type="match status" value="1"/>
</dbReference>
<dbReference type="Proteomes" id="UP000005237">
    <property type="component" value="Unassembled WGS sequence"/>
</dbReference>
<dbReference type="AlphaFoldDB" id="A0A8R1DGX4"/>
<reference evidence="14" key="1">
    <citation type="submission" date="2010-08" db="EMBL/GenBank/DDBJ databases">
        <authorList>
            <consortium name="Caenorhabditis japonica Sequencing Consortium"/>
            <person name="Wilson R.K."/>
        </authorList>
    </citation>
    <scope>NUCLEOTIDE SEQUENCE [LARGE SCALE GENOMIC DNA]</scope>
    <source>
        <strain evidence="14">DF5081</strain>
    </source>
</reference>
<evidence type="ECO:0000256" key="5">
    <source>
        <dbReference type="ARBA" id="ARBA00022679"/>
    </source>
</evidence>
<evidence type="ECO:0000313" key="14">
    <source>
        <dbReference type="Proteomes" id="UP000005237"/>
    </source>
</evidence>
<keyword evidence="5" id="KW-0808">Transferase</keyword>
<dbReference type="SUPFAM" id="SSF53756">
    <property type="entry name" value="UDP-Glycosyltransferase/glycogen phosphorylase"/>
    <property type="match status" value="1"/>
</dbReference>
<feature type="signal peptide" evidence="12">
    <location>
        <begin position="1"/>
        <end position="18"/>
    </location>
</feature>
<evidence type="ECO:0000256" key="9">
    <source>
        <dbReference type="ARBA" id="ARBA00023136"/>
    </source>
</evidence>
<organism evidence="13 14">
    <name type="scientific">Caenorhabditis japonica</name>
    <dbReference type="NCBI Taxonomy" id="281687"/>
    <lineage>
        <taxon>Eukaryota</taxon>
        <taxon>Metazoa</taxon>
        <taxon>Ecdysozoa</taxon>
        <taxon>Nematoda</taxon>
        <taxon>Chromadorea</taxon>
        <taxon>Rhabditida</taxon>
        <taxon>Rhabditina</taxon>
        <taxon>Rhabditomorpha</taxon>
        <taxon>Rhabditoidea</taxon>
        <taxon>Rhabditidae</taxon>
        <taxon>Peloderinae</taxon>
        <taxon>Caenorhabditis</taxon>
    </lineage>
</organism>
<evidence type="ECO:0000256" key="12">
    <source>
        <dbReference type="SAM" id="SignalP"/>
    </source>
</evidence>
<dbReference type="Gene3D" id="3.40.50.2000">
    <property type="entry name" value="Glycogen Phosphorylase B"/>
    <property type="match status" value="2"/>
</dbReference>
<dbReference type="EnsemblMetazoa" id="CJA02422.1">
    <property type="protein sequence ID" value="CJA02422.1"/>
    <property type="gene ID" value="WBGene00121625"/>
</dbReference>
<evidence type="ECO:0000256" key="10">
    <source>
        <dbReference type="ARBA" id="ARBA00047475"/>
    </source>
</evidence>
<evidence type="ECO:0000256" key="4">
    <source>
        <dbReference type="ARBA" id="ARBA00022676"/>
    </source>
</evidence>
<evidence type="ECO:0000256" key="8">
    <source>
        <dbReference type="ARBA" id="ARBA00022989"/>
    </source>
</evidence>
<evidence type="ECO:0000256" key="1">
    <source>
        <dbReference type="ARBA" id="ARBA00004167"/>
    </source>
</evidence>
<reference evidence="13" key="2">
    <citation type="submission" date="2022-06" db="UniProtKB">
        <authorList>
            <consortium name="EnsemblMetazoa"/>
        </authorList>
    </citation>
    <scope>IDENTIFICATION</scope>
    <source>
        <strain evidence="13">DF5081</strain>
    </source>
</reference>
<dbReference type="EC" id="2.4.1.17" evidence="3"/>
<keyword evidence="4" id="KW-0328">Glycosyltransferase</keyword>
<dbReference type="PANTHER" id="PTHR48043">
    <property type="entry name" value="EG:EG0003.4 PROTEIN-RELATED"/>
    <property type="match status" value="1"/>
</dbReference>
<sequence>MHVFDVILIFTCLSSCSAMKILVYNPMFGFSHVKFLSKMVDVIASRGHEVTSFQPFHFDLKNTEGLIKNKNATVINYYPTNFKELQKNENFDYSKFWESSSQSNPLQETFHFPKTIANAFEKTSAEIMLDTKLHQNLRSKNFQVVLYEPFDVTGLYLANLLSIPAIPVLSMVRFDIETLFGAPSTLGYVPPDGSMTPPSRTLFARIEGIFRLNCHRLKRRLMFGMQTSNLERALGHELPDWRVLMADTPLMFANANPYLDFAVPTTDNVVRIGGITMNLKRKNEEAVPEEYEKILAERERTVLISFGSVVRSFEMPERFKSGVIEMFHNLPNTTFIWKYEIDDPTLQSRLPPNVHLRKWVPQPALLADERLSLFVTHGGLGSTMEVAYTGKPALMIPIFADQPHNAVMLARHGGALAFDKFDLADGGKLTATIADLTENQEYAENAKMLLEVLRNQPYDPKEELLKRLEFAVKFPKHRSFRPEINQLGVIEFYHLDALAVILITLLLFLYVFTKFLVFLISKIVKNKLKKE</sequence>
<dbReference type="CDD" id="cd03784">
    <property type="entry name" value="GT1_Gtf-like"/>
    <property type="match status" value="1"/>
</dbReference>
<evidence type="ECO:0000313" key="13">
    <source>
        <dbReference type="EnsemblMetazoa" id="CJA02422.1"/>
    </source>
</evidence>
<dbReference type="GO" id="GO:0016020">
    <property type="term" value="C:membrane"/>
    <property type="evidence" value="ECO:0007669"/>
    <property type="project" value="UniProtKB-SubCell"/>
</dbReference>
<dbReference type="GO" id="GO:0015020">
    <property type="term" value="F:glucuronosyltransferase activity"/>
    <property type="evidence" value="ECO:0007669"/>
    <property type="project" value="UniProtKB-EC"/>
</dbReference>
<evidence type="ECO:0000256" key="11">
    <source>
        <dbReference type="SAM" id="Phobius"/>
    </source>
</evidence>
<keyword evidence="7 12" id="KW-0732">Signal</keyword>
<keyword evidence="9 11" id="KW-0472">Membrane</keyword>
<dbReference type="InterPro" id="IPR002213">
    <property type="entry name" value="UDP_glucos_trans"/>
</dbReference>
<evidence type="ECO:0000256" key="2">
    <source>
        <dbReference type="ARBA" id="ARBA00009995"/>
    </source>
</evidence>
<evidence type="ECO:0000256" key="7">
    <source>
        <dbReference type="ARBA" id="ARBA00022729"/>
    </source>
</evidence>
<dbReference type="PANTHER" id="PTHR48043:SF127">
    <property type="entry name" value="GLUCURONOSYLTRANSFERASE"/>
    <property type="match status" value="1"/>
</dbReference>
<name>A0A8R1DGX4_CAEJA</name>
<keyword evidence="14" id="KW-1185">Reference proteome</keyword>
<dbReference type="Pfam" id="PF00201">
    <property type="entry name" value="UDPGT"/>
    <property type="match status" value="1"/>
</dbReference>
<proteinExistence type="inferred from homology"/>
<accession>A0A8R1DGX4</accession>
<comment type="similarity">
    <text evidence="2">Belongs to the UDP-glycosyltransferase family.</text>
</comment>
<feature type="chain" id="PRO_5035934925" description="glucuronosyltransferase" evidence="12">
    <location>
        <begin position="19"/>
        <end position="531"/>
    </location>
</feature>
<comment type="catalytic activity">
    <reaction evidence="10">
        <text>glucuronate acceptor + UDP-alpha-D-glucuronate = acceptor beta-D-glucuronoside + UDP + H(+)</text>
        <dbReference type="Rhea" id="RHEA:21032"/>
        <dbReference type="ChEBI" id="CHEBI:15378"/>
        <dbReference type="ChEBI" id="CHEBI:58052"/>
        <dbReference type="ChEBI" id="CHEBI:58223"/>
        <dbReference type="ChEBI" id="CHEBI:132367"/>
        <dbReference type="ChEBI" id="CHEBI:132368"/>
        <dbReference type="EC" id="2.4.1.17"/>
    </reaction>
</comment>
<keyword evidence="6 11" id="KW-0812">Transmembrane</keyword>
<dbReference type="InterPro" id="IPR050271">
    <property type="entry name" value="UDP-glycosyltransferase"/>
</dbReference>
<keyword evidence="8 11" id="KW-1133">Transmembrane helix</keyword>
<evidence type="ECO:0000256" key="6">
    <source>
        <dbReference type="ARBA" id="ARBA00022692"/>
    </source>
</evidence>
<evidence type="ECO:0000256" key="3">
    <source>
        <dbReference type="ARBA" id="ARBA00012544"/>
    </source>
</evidence>